<reference evidence="3" key="1">
    <citation type="journal article" date="2022" name="Cell">
        <title>Repeat-based holocentromeres influence genome architecture and karyotype evolution.</title>
        <authorList>
            <person name="Hofstatter P.G."/>
            <person name="Thangavel G."/>
            <person name="Lux T."/>
            <person name="Neumann P."/>
            <person name="Vondrak T."/>
            <person name="Novak P."/>
            <person name="Zhang M."/>
            <person name="Costa L."/>
            <person name="Castellani M."/>
            <person name="Scott A."/>
            <person name="Toegelov H."/>
            <person name="Fuchs J."/>
            <person name="Mata-Sucre Y."/>
            <person name="Dias Y."/>
            <person name="Vanzela A.L.L."/>
            <person name="Huettel B."/>
            <person name="Almeida C.C.S."/>
            <person name="Simkova H."/>
            <person name="Souza G."/>
            <person name="Pedrosa-Harand A."/>
            <person name="Macas J."/>
            <person name="Mayer K.F.X."/>
            <person name="Houben A."/>
            <person name="Marques A."/>
        </authorList>
    </citation>
    <scope>NUCLEOTIDE SEQUENCE</scope>
    <source>
        <strain evidence="3">RhyBre1mFocal</strain>
    </source>
</reference>
<dbReference type="Proteomes" id="UP001151287">
    <property type="component" value="Unassembled WGS sequence"/>
</dbReference>
<evidence type="ECO:0000313" key="3">
    <source>
        <dbReference type="EMBL" id="KAJ1701178.1"/>
    </source>
</evidence>
<keyword evidence="4" id="KW-1185">Reference proteome</keyword>
<dbReference type="AlphaFoldDB" id="A0A9Q0CWE2"/>
<dbReference type="GO" id="GO:0016020">
    <property type="term" value="C:membrane"/>
    <property type="evidence" value="ECO:0007669"/>
    <property type="project" value="UniProtKB-SubCell"/>
</dbReference>
<name>A0A9Q0CWE2_9POAL</name>
<organism evidence="3 4">
    <name type="scientific">Rhynchospora breviuscula</name>
    <dbReference type="NCBI Taxonomy" id="2022672"/>
    <lineage>
        <taxon>Eukaryota</taxon>
        <taxon>Viridiplantae</taxon>
        <taxon>Streptophyta</taxon>
        <taxon>Embryophyta</taxon>
        <taxon>Tracheophyta</taxon>
        <taxon>Spermatophyta</taxon>
        <taxon>Magnoliopsida</taxon>
        <taxon>Liliopsida</taxon>
        <taxon>Poales</taxon>
        <taxon>Cyperaceae</taxon>
        <taxon>Cyperoideae</taxon>
        <taxon>Rhynchosporeae</taxon>
        <taxon>Rhynchospora</taxon>
    </lineage>
</organism>
<accession>A0A9Q0CWE2</accession>
<feature type="domain" description="Malectin-like" evidence="2">
    <location>
        <begin position="5"/>
        <end position="163"/>
    </location>
</feature>
<gene>
    <name evidence="3" type="ORF">LUZ63_000957</name>
</gene>
<dbReference type="EMBL" id="JAMQYH010000001">
    <property type="protein sequence ID" value="KAJ1701178.1"/>
    <property type="molecule type" value="Genomic_DNA"/>
</dbReference>
<comment type="caution">
    <text evidence="3">The sequence shown here is derived from an EMBL/GenBank/DDBJ whole genome shotgun (WGS) entry which is preliminary data.</text>
</comment>
<comment type="subcellular location">
    <subcellularLocation>
        <location evidence="1">Membrane</location>
        <topology evidence="1">Single-pass membrane protein</topology>
    </subcellularLocation>
</comment>
<dbReference type="OrthoDB" id="785492at2759"/>
<dbReference type="PANTHER" id="PTHR45631:SF202">
    <property type="entry name" value="SENESCENCE-INDUCED RECEPTOR-LIKE SERINE_THREONINE-PROTEIN KINASE"/>
    <property type="match status" value="1"/>
</dbReference>
<dbReference type="Pfam" id="PF12819">
    <property type="entry name" value="Malectin_like"/>
    <property type="match status" value="1"/>
</dbReference>
<evidence type="ECO:0000313" key="4">
    <source>
        <dbReference type="Proteomes" id="UP001151287"/>
    </source>
</evidence>
<evidence type="ECO:0000256" key="1">
    <source>
        <dbReference type="ARBA" id="ARBA00004167"/>
    </source>
</evidence>
<evidence type="ECO:0000259" key="2">
    <source>
        <dbReference type="Pfam" id="PF12819"/>
    </source>
</evidence>
<dbReference type="Gene3D" id="2.60.120.430">
    <property type="entry name" value="Galactose-binding lectin"/>
    <property type="match status" value="1"/>
</dbReference>
<sequence>MYDRYVSSAQFLASVWRYPDDKYDRWWASYSKAAWANISTNATVAPNAELEDPSLVIQTAATSLTTKEPLVMNWTNDNMSATYCVILHFAEIQLGNISKTARREFNIFGKGSIMSSQPYTPALLSTQFIDFNYTNALTYNISLEATLSSTLPPLLNAIELYTILPVTATTYAQDGN</sequence>
<dbReference type="PANTHER" id="PTHR45631">
    <property type="entry name" value="OS07G0107800 PROTEIN-RELATED"/>
    <property type="match status" value="1"/>
</dbReference>
<protein>
    <recommendedName>
        <fullName evidence="2">Malectin-like domain-containing protein</fullName>
    </recommendedName>
</protein>
<proteinExistence type="predicted"/>
<dbReference type="InterPro" id="IPR024788">
    <property type="entry name" value="Malectin-like_Carb-bd_dom"/>
</dbReference>